<keyword evidence="2 5" id="KW-0812">Transmembrane</keyword>
<dbReference type="RefSeq" id="WP_117452308.1">
    <property type="nucleotide sequence ID" value="NZ_CP060636.1"/>
</dbReference>
<name>A0A7G9GLH1_9FIRM</name>
<comment type="subcellular location">
    <subcellularLocation>
        <location evidence="1">Membrane</location>
        <topology evidence="1">Multi-pass membrane protein</topology>
    </subcellularLocation>
</comment>
<reference evidence="6 7" key="1">
    <citation type="submission" date="2020-08" db="EMBL/GenBank/DDBJ databases">
        <authorList>
            <person name="Liu C."/>
            <person name="Sun Q."/>
        </authorList>
    </citation>
    <scope>NUCLEOTIDE SEQUENCE [LARGE SCALE GENOMIC DNA]</scope>
    <source>
        <strain evidence="6 7">NSJ-61</strain>
    </source>
</reference>
<accession>A0A7G9GLH1</accession>
<sequence>MNIEQNTWLMINLVVVIVFALLLFSGYKQGFLMKLISIVGFVVVGIFSWWISAPISRMLSLYPKSQLPIENDLISSFIYDNINRLFIFVVLFVILNIVILFLKPLIKAISDIPVVSTINKVAGLCLGAIQAVVLMFVATLVLRLPFISQGNTYVEGSLLKYSEPMMNTLMFYAKEPLQQISAVFDLINEKETLTKQEVENIHDWLVSQNLKEEQVNAIMASLNSER</sequence>
<evidence type="ECO:0000256" key="2">
    <source>
        <dbReference type="ARBA" id="ARBA00022692"/>
    </source>
</evidence>
<proteinExistence type="predicted"/>
<evidence type="ECO:0000256" key="5">
    <source>
        <dbReference type="SAM" id="Phobius"/>
    </source>
</evidence>
<feature type="transmembrane region" description="Helical" evidence="5">
    <location>
        <begin position="118"/>
        <end position="142"/>
    </location>
</feature>
<dbReference type="EMBL" id="CP060636">
    <property type="protein sequence ID" value="QNM11653.1"/>
    <property type="molecule type" value="Genomic_DNA"/>
</dbReference>
<dbReference type="PANTHER" id="PTHR37306">
    <property type="entry name" value="COLICIN V PRODUCTION PROTEIN"/>
    <property type="match status" value="1"/>
</dbReference>
<keyword evidence="4 5" id="KW-0472">Membrane</keyword>
<feature type="transmembrane region" description="Helical" evidence="5">
    <location>
        <begin position="6"/>
        <end position="24"/>
    </location>
</feature>
<dbReference type="GO" id="GO:0016020">
    <property type="term" value="C:membrane"/>
    <property type="evidence" value="ECO:0007669"/>
    <property type="project" value="UniProtKB-SubCell"/>
</dbReference>
<dbReference type="InterPro" id="IPR003825">
    <property type="entry name" value="Colicin-V_CvpA"/>
</dbReference>
<keyword evidence="7" id="KW-1185">Reference proteome</keyword>
<gene>
    <name evidence="6" type="ORF">H9Q80_15590</name>
</gene>
<evidence type="ECO:0000256" key="4">
    <source>
        <dbReference type="ARBA" id="ARBA00023136"/>
    </source>
</evidence>
<feature type="transmembrane region" description="Helical" evidence="5">
    <location>
        <begin position="85"/>
        <end position="106"/>
    </location>
</feature>
<dbReference type="Pfam" id="PF02674">
    <property type="entry name" value="Colicin_V"/>
    <property type="match status" value="1"/>
</dbReference>
<evidence type="ECO:0000313" key="7">
    <source>
        <dbReference type="Proteomes" id="UP000515856"/>
    </source>
</evidence>
<feature type="transmembrane region" description="Helical" evidence="5">
    <location>
        <begin position="31"/>
        <end position="51"/>
    </location>
</feature>
<evidence type="ECO:0000313" key="6">
    <source>
        <dbReference type="EMBL" id="QNM11653.1"/>
    </source>
</evidence>
<keyword evidence="3 5" id="KW-1133">Transmembrane helix</keyword>
<evidence type="ECO:0000256" key="3">
    <source>
        <dbReference type="ARBA" id="ARBA00022989"/>
    </source>
</evidence>
<evidence type="ECO:0000256" key="1">
    <source>
        <dbReference type="ARBA" id="ARBA00004141"/>
    </source>
</evidence>
<dbReference type="AlphaFoldDB" id="A0A7G9GLH1"/>
<dbReference type="GO" id="GO:0009403">
    <property type="term" value="P:toxin biosynthetic process"/>
    <property type="evidence" value="ECO:0007669"/>
    <property type="project" value="InterPro"/>
</dbReference>
<dbReference type="KEGG" id="ehn:H9Q80_15590"/>
<dbReference type="PANTHER" id="PTHR37306:SF1">
    <property type="entry name" value="COLICIN V PRODUCTION PROTEIN"/>
    <property type="match status" value="1"/>
</dbReference>
<dbReference type="Proteomes" id="UP000515856">
    <property type="component" value="Chromosome"/>
</dbReference>
<organism evidence="6 7">
    <name type="scientific">[Eubacterium] hominis</name>
    <dbReference type="NCBI Taxonomy" id="2764325"/>
    <lineage>
        <taxon>Bacteria</taxon>
        <taxon>Bacillati</taxon>
        <taxon>Bacillota</taxon>
        <taxon>Erysipelotrichia</taxon>
        <taxon>Erysipelotrichales</taxon>
        <taxon>Erysipelotrichaceae</taxon>
        <taxon>Amedibacillus</taxon>
    </lineage>
</organism>
<protein>
    <submittedName>
        <fullName evidence="6">CvpA family protein</fullName>
    </submittedName>
</protein>